<gene>
    <name evidence="10" type="ORF">KK1_022413</name>
</gene>
<keyword evidence="6 9" id="KW-0326">Glycosidase</keyword>
<dbReference type="GO" id="GO:0005975">
    <property type="term" value="P:carbohydrate metabolic process"/>
    <property type="evidence" value="ECO:0007669"/>
    <property type="project" value="InterPro"/>
</dbReference>
<keyword evidence="4" id="KW-0964">Secreted</keyword>
<evidence type="ECO:0000256" key="4">
    <source>
        <dbReference type="ARBA" id="ARBA00022525"/>
    </source>
</evidence>
<feature type="active site" evidence="8">
    <location>
        <position position="219"/>
    </location>
</feature>
<reference evidence="10 11" key="1">
    <citation type="journal article" date="2012" name="Nat. Biotechnol.">
        <title>Draft genome sequence of pigeonpea (Cajanus cajan), an orphan legume crop of resource-poor farmers.</title>
        <authorList>
            <person name="Varshney R.K."/>
            <person name="Chen W."/>
            <person name="Li Y."/>
            <person name="Bharti A.K."/>
            <person name="Saxena R.K."/>
            <person name="Schlueter J.A."/>
            <person name="Donoghue M.T."/>
            <person name="Azam S."/>
            <person name="Fan G."/>
            <person name="Whaley A.M."/>
            <person name="Farmer A.D."/>
            <person name="Sheridan J."/>
            <person name="Iwata A."/>
            <person name="Tuteja R."/>
            <person name="Penmetsa R.V."/>
            <person name="Wu W."/>
            <person name="Upadhyaya H.D."/>
            <person name="Yang S.P."/>
            <person name="Shah T."/>
            <person name="Saxena K.B."/>
            <person name="Michael T."/>
            <person name="McCombie W.R."/>
            <person name="Yang B."/>
            <person name="Zhang G."/>
            <person name="Yang H."/>
            <person name="Wang J."/>
            <person name="Spillane C."/>
            <person name="Cook D.R."/>
            <person name="May G.D."/>
            <person name="Xu X."/>
            <person name="Jackson S.A."/>
        </authorList>
    </citation>
    <scope>NUCLEOTIDE SEQUENCE [LARGE SCALE GENOMIC DNA]</scope>
    <source>
        <strain evidence="11">cv. Asha</strain>
    </source>
</reference>
<evidence type="ECO:0000313" key="10">
    <source>
        <dbReference type="EMBL" id="KYP68772.1"/>
    </source>
</evidence>
<dbReference type="EMBL" id="CM003606">
    <property type="protein sequence ID" value="KYP68772.1"/>
    <property type="molecule type" value="Genomic_DNA"/>
</dbReference>
<proteinExistence type="inferred from homology"/>
<keyword evidence="7" id="KW-0961">Cell wall biogenesis/degradation</keyword>
<dbReference type="InterPro" id="IPR000743">
    <property type="entry name" value="Glyco_hydro_28"/>
</dbReference>
<evidence type="ECO:0000256" key="2">
    <source>
        <dbReference type="ARBA" id="ARBA00008834"/>
    </source>
</evidence>
<evidence type="ECO:0000256" key="9">
    <source>
        <dbReference type="RuleBase" id="RU361169"/>
    </source>
</evidence>
<organism evidence="10 11">
    <name type="scientific">Cajanus cajan</name>
    <name type="common">Pigeon pea</name>
    <name type="synonym">Cajanus indicus</name>
    <dbReference type="NCBI Taxonomy" id="3821"/>
    <lineage>
        <taxon>Eukaryota</taxon>
        <taxon>Viridiplantae</taxon>
        <taxon>Streptophyta</taxon>
        <taxon>Embryophyta</taxon>
        <taxon>Tracheophyta</taxon>
        <taxon>Spermatophyta</taxon>
        <taxon>Magnoliopsida</taxon>
        <taxon>eudicotyledons</taxon>
        <taxon>Gunneridae</taxon>
        <taxon>Pentapetalae</taxon>
        <taxon>rosids</taxon>
        <taxon>fabids</taxon>
        <taxon>Fabales</taxon>
        <taxon>Fabaceae</taxon>
        <taxon>Papilionoideae</taxon>
        <taxon>50 kb inversion clade</taxon>
        <taxon>NPAAA clade</taxon>
        <taxon>indigoferoid/millettioid clade</taxon>
        <taxon>Phaseoleae</taxon>
        <taxon>Cajanus</taxon>
    </lineage>
</organism>
<keyword evidence="3" id="KW-0134">Cell wall</keyword>
<dbReference type="SUPFAM" id="SSF51126">
    <property type="entry name" value="Pectin lyase-like"/>
    <property type="match status" value="1"/>
</dbReference>
<sequence>MKDGTATLEVPHGKTFKLKPLQFNGPCNFPSVHFQLEGNIIAPRNTKAWKGHDSERWIEFLNIDGLIIDGGGQINARGSVWWEFCRVSFTFLHLEFISFISNWVIRSILKVLLFIFQENSCSRPTALFIHNCNKFLLNGTRHLNSARNHISINSCTNSKVYNVTTIAPEDSPNTDGIDISQSSYILIQDSTFATGDDCIAINGGTSYINITGVTCGPGHGISVGSLGKKQSYEVVEHVRVYNCSFTGTTNGMRIKTWEGGSGYARNISFQHIILTNTSNPIIIDQKYSDLTNEGKEQTSAVQISGVTYRDVKGTSQSEIAIILDCGGVTGCTDIFMDSINITATSSGSKVRASCNNVHGFTTFTSPPVPCLS</sequence>
<dbReference type="STRING" id="3821.A0A151TNZ5"/>
<dbReference type="InterPro" id="IPR011050">
    <property type="entry name" value="Pectin_lyase_fold/virulence"/>
</dbReference>
<keyword evidence="5 9" id="KW-0378">Hydrolase</keyword>
<dbReference type="SMART" id="SM00710">
    <property type="entry name" value="PbH1"/>
    <property type="match status" value="5"/>
</dbReference>
<dbReference type="Proteomes" id="UP000075243">
    <property type="component" value="Chromosome 4"/>
</dbReference>
<dbReference type="Gramene" id="C.cajan_21770.t">
    <property type="protein sequence ID" value="C.cajan_21770.t"/>
    <property type="gene ID" value="C.cajan_21770"/>
</dbReference>
<evidence type="ECO:0000256" key="5">
    <source>
        <dbReference type="ARBA" id="ARBA00022801"/>
    </source>
</evidence>
<evidence type="ECO:0000256" key="8">
    <source>
        <dbReference type="PROSITE-ProRule" id="PRU10052"/>
    </source>
</evidence>
<dbReference type="InterPro" id="IPR006626">
    <property type="entry name" value="PbH1"/>
</dbReference>
<evidence type="ECO:0000256" key="6">
    <source>
        <dbReference type="ARBA" id="ARBA00023295"/>
    </source>
</evidence>
<dbReference type="PANTHER" id="PTHR31375">
    <property type="match status" value="1"/>
</dbReference>
<dbReference type="Gene3D" id="2.160.20.10">
    <property type="entry name" value="Single-stranded right-handed beta-helix, Pectin lyase-like"/>
    <property type="match status" value="1"/>
</dbReference>
<comment type="similarity">
    <text evidence="2 9">Belongs to the glycosyl hydrolase 28 family.</text>
</comment>
<protein>
    <submittedName>
        <fullName evidence="10">Polygalacturonase At3g15720 family</fullName>
    </submittedName>
</protein>
<comment type="subcellular location">
    <subcellularLocation>
        <location evidence="1">Secreted</location>
        <location evidence="1">Cell wall</location>
    </subcellularLocation>
</comment>
<evidence type="ECO:0000256" key="3">
    <source>
        <dbReference type="ARBA" id="ARBA00022512"/>
    </source>
</evidence>
<evidence type="ECO:0000256" key="7">
    <source>
        <dbReference type="ARBA" id="ARBA00023316"/>
    </source>
</evidence>
<name>A0A151TNZ5_CAJCA</name>
<evidence type="ECO:0000256" key="1">
    <source>
        <dbReference type="ARBA" id="ARBA00004191"/>
    </source>
</evidence>
<dbReference type="GO" id="GO:0071555">
    <property type="term" value="P:cell wall organization"/>
    <property type="evidence" value="ECO:0007669"/>
    <property type="project" value="UniProtKB-KW"/>
</dbReference>
<evidence type="ECO:0000313" key="11">
    <source>
        <dbReference type="Proteomes" id="UP000075243"/>
    </source>
</evidence>
<accession>A0A151TNZ5</accession>
<dbReference type="AlphaFoldDB" id="A0A151TNZ5"/>
<dbReference type="PROSITE" id="PS00502">
    <property type="entry name" value="POLYGALACTURONASE"/>
    <property type="match status" value="1"/>
</dbReference>
<dbReference type="OMA" id="CNPIVPC"/>
<keyword evidence="11" id="KW-1185">Reference proteome</keyword>
<dbReference type="InterPro" id="IPR012334">
    <property type="entry name" value="Pectin_lyas_fold"/>
</dbReference>
<dbReference type="Pfam" id="PF00295">
    <property type="entry name" value="Glyco_hydro_28"/>
    <property type="match status" value="2"/>
</dbReference>
<dbReference type="GO" id="GO:0004650">
    <property type="term" value="F:polygalacturonase activity"/>
    <property type="evidence" value="ECO:0007669"/>
    <property type="project" value="InterPro"/>
</dbReference>